<dbReference type="GO" id="GO:0005730">
    <property type="term" value="C:nucleolus"/>
    <property type="evidence" value="ECO:0007669"/>
    <property type="project" value="UniProtKB-SubCell"/>
</dbReference>
<protein>
    <recommendedName>
        <fullName evidence="8">18S rRNA factor 2</fullName>
    </recommendedName>
</protein>
<dbReference type="AlphaFoldDB" id="A0A4Q4T3E7"/>
<evidence type="ECO:0000256" key="4">
    <source>
        <dbReference type="ARBA" id="ARBA00022552"/>
    </source>
</evidence>
<dbReference type="Pfam" id="PF00076">
    <property type="entry name" value="RRM_1"/>
    <property type="match status" value="1"/>
</dbReference>
<dbReference type="GO" id="GO:0000480">
    <property type="term" value="P:endonucleolytic cleavage in 5'-ETS of tricistronic rRNA transcript (SSU-rRNA, 5.8S rRNA, LSU-rRNA)"/>
    <property type="evidence" value="ECO:0007669"/>
    <property type="project" value="TreeGrafter"/>
</dbReference>
<dbReference type="InterPro" id="IPR035979">
    <property type="entry name" value="RBD_domain_sf"/>
</dbReference>
<dbReference type="FunFam" id="3.30.70.330:FF:001147">
    <property type="entry name" value="Pre-rRNA-processing protein esf-2"/>
    <property type="match status" value="1"/>
</dbReference>
<dbReference type="PANTHER" id="PTHR12311:SF7">
    <property type="entry name" value="ACTIVATOR OF BASAL TRANSCRIPTION 1"/>
    <property type="match status" value="1"/>
</dbReference>
<evidence type="ECO:0000256" key="2">
    <source>
        <dbReference type="ARBA" id="ARBA00005819"/>
    </source>
</evidence>
<sequence>MAPEKRNKFLDAEESEDDGSQGYDSEAEELRKGGRSAKRRKFSENEAASDSDGEDAVSVDGDKDEDEVAHINEDLQRDEGGRPLKQSKESQKDEVFKVDDKSATPTDTATELPDVTRPLTKKNLVASEKATRKSGLVYVSRIPPYMKPTKLRQLLEPYGTINRIFLSPEDPQEHARRVKAGGNKKRMYTDGWVEFVDKKDAKNVVDLLNARTIGGPKGSYYRDDIWSLRYLKGFKWNHLTQQIAAEAAERTCRMMAEISKSTRENKEFVRNIEKGKMLDGIQSKSAAKKSKAEESASGATAFTDGTRGQGSKSVRQFKQASVGRKAAEKAPDEAKRVLSKLF</sequence>
<name>A0A4Q4T3E7_9PEZI</name>
<keyword evidence="6" id="KW-0539">Nucleus</keyword>
<evidence type="ECO:0000256" key="5">
    <source>
        <dbReference type="ARBA" id="ARBA00022884"/>
    </source>
</evidence>
<comment type="subcellular location">
    <subcellularLocation>
        <location evidence="1">Nucleus</location>
        <location evidence="1">Nucleolus</location>
    </subcellularLocation>
</comment>
<keyword evidence="3" id="KW-0690">Ribosome biogenesis</keyword>
<dbReference type="GO" id="GO:0000447">
    <property type="term" value="P:endonucleolytic cleavage in ITS1 to separate SSU-rRNA from 5.8S rRNA and LSU-rRNA from tricistronic rRNA transcript (SSU-rRNA, 5.8S rRNA, LSU-rRNA)"/>
    <property type="evidence" value="ECO:0007669"/>
    <property type="project" value="TreeGrafter"/>
</dbReference>
<keyword evidence="13" id="KW-1185">Reference proteome</keyword>
<gene>
    <name evidence="12" type="ORF">DL764_006955</name>
</gene>
<evidence type="ECO:0000256" key="8">
    <source>
        <dbReference type="ARBA" id="ARBA00032634"/>
    </source>
</evidence>
<dbReference type="Gene3D" id="3.30.70.330">
    <property type="match status" value="1"/>
</dbReference>
<feature type="compositionally biased region" description="Basic and acidic residues" evidence="10">
    <location>
        <begin position="1"/>
        <end position="11"/>
    </location>
</feature>
<comment type="similarity">
    <text evidence="2">Belongs to the ESF2/ABP1 family.</text>
</comment>
<evidence type="ECO:0000256" key="9">
    <source>
        <dbReference type="PROSITE-ProRule" id="PRU00176"/>
    </source>
</evidence>
<dbReference type="SUPFAM" id="SSF54928">
    <property type="entry name" value="RNA-binding domain, RBD"/>
    <property type="match status" value="1"/>
</dbReference>
<accession>A0A4Q4T3E7</accession>
<dbReference type="OrthoDB" id="287393at2759"/>
<feature type="compositionally biased region" description="Acidic residues" evidence="10">
    <location>
        <begin position="47"/>
        <end position="67"/>
    </location>
</feature>
<comment type="caution">
    <text evidence="12">The sequence shown here is derived from an EMBL/GenBank/DDBJ whole genome shotgun (WGS) entry which is preliminary data.</text>
</comment>
<evidence type="ECO:0000256" key="3">
    <source>
        <dbReference type="ARBA" id="ARBA00022517"/>
    </source>
</evidence>
<dbReference type="InterPro" id="IPR000504">
    <property type="entry name" value="RRM_dom"/>
</dbReference>
<dbReference type="Proteomes" id="UP000293360">
    <property type="component" value="Unassembled WGS sequence"/>
</dbReference>
<dbReference type="CDD" id="cd12263">
    <property type="entry name" value="RRM_ABT1_like"/>
    <property type="match status" value="1"/>
</dbReference>
<dbReference type="STRING" id="155417.A0A4Q4T3E7"/>
<organism evidence="12 13">
    <name type="scientific">Monosporascus ibericus</name>
    <dbReference type="NCBI Taxonomy" id="155417"/>
    <lineage>
        <taxon>Eukaryota</taxon>
        <taxon>Fungi</taxon>
        <taxon>Dikarya</taxon>
        <taxon>Ascomycota</taxon>
        <taxon>Pezizomycotina</taxon>
        <taxon>Sordariomycetes</taxon>
        <taxon>Xylariomycetidae</taxon>
        <taxon>Xylariales</taxon>
        <taxon>Xylariales incertae sedis</taxon>
        <taxon>Monosporascus</taxon>
    </lineage>
</organism>
<evidence type="ECO:0000313" key="12">
    <source>
        <dbReference type="EMBL" id="RYO98922.1"/>
    </source>
</evidence>
<proteinExistence type="inferred from homology"/>
<feature type="compositionally biased region" description="Polar residues" evidence="10">
    <location>
        <begin position="309"/>
        <end position="319"/>
    </location>
</feature>
<feature type="compositionally biased region" description="Basic and acidic residues" evidence="10">
    <location>
        <begin position="325"/>
        <end position="336"/>
    </location>
</feature>
<dbReference type="InterPro" id="IPR039119">
    <property type="entry name" value="ABT1/Esf2"/>
</dbReference>
<keyword evidence="5 9" id="KW-0694">RNA-binding</keyword>
<feature type="region of interest" description="Disordered" evidence="10">
    <location>
        <begin position="280"/>
        <end position="342"/>
    </location>
</feature>
<feature type="region of interest" description="Disordered" evidence="10">
    <location>
        <begin position="1"/>
        <end position="115"/>
    </location>
</feature>
<comment type="function">
    <text evidence="7">Involved in the small subunit (SSU) processome assembly and function, and in the 18S rRNA synthesis. Required for the early cleavages at sites A0, A1 and A2.</text>
</comment>
<dbReference type="GO" id="GO:0000472">
    <property type="term" value="P:endonucleolytic cleavage to generate mature 5'-end of SSU-rRNA from (SSU-rRNA, 5.8S rRNA, LSU-rRNA)"/>
    <property type="evidence" value="ECO:0007669"/>
    <property type="project" value="TreeGrafter"/>
</dbReference>
<feature type="compositionally biased region" description="Basic and acidic residues" evidence="10">
    <location>
        <begin position="68"/>
        <end position="102"/>
    </location>
</feature>
<evidence type="ECO:0000256" key="6">
    <source>
        <dbReference type="ARBA" id="ARBA00023242"/>
    </source>
</evidence>
<dbReference type="EMBL" id="QJNU01000444">
    <property type="protein sequence ID" value="RYO98922.1"/>
    <property type="molecule type" value="Genomic_DNA"/>
</dbReference>
<dbReference type="InterPro" id="IPR034353">
    <property type="entry name" value="ABT1/ESF2_RRM"/>
</dbReference>
<dbReference type="GO" id="GO:0034462">
    <property type="term" value="P:small-subunit processome assembly"/>
    <property type="evidence" value="ECO:0007669"/>
    <property type="project" value="TreeGrafter"/>
</dbReference>
<dbReference type="PROSITE" id="PS50102">
    <property type="entry name" value="RRM"/>
    <property type="match status" value="1"/>
</dbReference>
<keyword evidence="4" id="KW-0698">rRNA processing</keyword>
<feature type="domain" description="RRM" evidence="11">
    <location>
        <begin position="135"/>
        <end position="215"/>
    </location>
</feature>
<reference evidence="12 13" key="1">
    <citation type="submission" date="2018-06" db="EMBL/GenBank/DDBJ databases">
        <title>Complete Genomes of Monosporascus.</title>
        <authorList>
            <person name="Robinson A.J."/>
            <person name="Natvig D.O."/>
        </authorList>
    </citation>
    <scope>NUCLEOTIDE SEQUENCE [LARGE SCALE GENOMIC DNA]</scope>
    <source>
        <strain evidence="12 13">CBS 110550</strain>
    </source>
</reference>
<dbReference type="InterPro" id="IPR012677">
    <property type="entry name" value="Nucleotide-bd_a/b_plait_sf"/>
</dbReference>
<evidence type="ECO:0000256" key="7">
    <source>
        <dbReference type="ARBA" id="ARBA00025024"/>
    </source>
</evidence>
<evidence type="ECO:0000256" key="1">
    <source>
        <dbReference type="ARBA" id="ARBA00004604"/>
    </source>
</evidence>
<dbReference type="PANTHER" id="PTHR12311">
    <property type="entry name" value="ACTIVATOR OF BASAL TRANSCRIPTION 1"/>
    <property type="match status" value="1"/>
</dbReference>
<evidence type="ECO:0000313" key="13">
    <source>
        <dbReference type="Proteomes" id="UP000293360"/>
    </source>
</evidence>
<dbReference type="GO" id="GO:0003723">
    <property type="term" value="F:RNA binding"/>
    <property type="evidence" value="ECO:0007669"/>
    <property type="project" value="UniProtKB-UniRule"/>
</dbReference>
<evidence type="ECO:0000259" key="11">
    <source>
        <dbReference type="PROSITE" id="PS50102"/>
    </source>
</evidence>
<evidence type="ECO:0000256" key="10">
    <source>
        <dbReference type="SAM" id="MobiDB-lite"/>
    </source>
</evidence>
<dbReference type="SMART" id="SM00360">
    <property type="entry name" value="RRM"/>
    <property type="match status" value="1"/>
</dbReference>